<dbReference type="AlphaFoldDB" id="A0ABD0VK38"/>
<dbReference type="Proteomes" id="UP001552299">
    <property type="component" value="Unassembled WGS sequence"/>
</dbReference>
<comment type="caution">
    <text evidence="1">The sequence shown here is derived from an EMBL/GenBank/DDBJ whole genome shotgun (WGS) entry which is preliminary data.</text>
</comment>
<dbReference type="EMBL" id="JANQDX010000006">
    <property type="protein sequence ID" value="KAL0923111.1"/>
    <property type="molecule type" value="Genomic_DNA"/>
</dbReference>
<proteinExistence type="predicted"/>
<accession>A0ABD0VK38</accession>
<evidence type="ECO:0008006" key="3">
    <source>
        <dbReference type="Google" id="ProtNLM"/>
    </source>
</evidence>
<evidence type="ECO:0000313" key="1">
    <source>
        <dbReference type="EMBL" id="KAL0923111.1"/>
    </source>
</evidence>
<gene>
    <name evidence="1" type="ORF">M5K25_007156</name>
</gene>
<evidence type="ECO:0000313" key="2">
    <source>
        <dbReference type="Proteomes" id="UP001552299"/>
    </source>
</evidence>
<keyword evidence="2" id="KW-1185">Reference proteome</keyword>
<reference evidence="1 2" key="1">
    <citation type="journal article" date="2024" name="Plant Biotechnol. J.">
        <title>Dendrobium thyrsiflorum genome and its molecular insights into genes involved in important horticultural traits.</title>
        <authorList>
            <person name="Chen B."/>
            <person name="Wang J.Y."/>
            <person name="Zheng P.J."/>
            <person name="Li K.L."/>
            <person name="Liang Y.M."/>
            <person name="Chen X.F."/>
            <person name="Zhang C."/>
            <person name="Zhao X."/>
            <person name="He X."/>
            <person name="Zhang G.Q."/>
            <person name="Liu Z.J."/>
            <person name="Xu Q."/>
        </authorList>
    </citation>
    <scope>NUCLEOTIDE SEQUENCE [LARGE SCALE GENOMIC DNA]</scope>
    <source>
        <strain evidence="1">GZMU011</strain>
    </source>
</reference>
<organism evidence="1 2">
    <name type="scientific">Dendrobium thyrsiflorum</name>
    <name type="common">Pinecone-like raceme dendrobium</name>
    <name type="synonym">Orchid</name>
    <dbReference type="NCBI Taxonomy" id="117978"/>
    <lineage>
        <taxon>Eukaryota</taxon>
        <taxon>Viridiplantae</taxon>
        <taxon>Streptophyta</taxon>
        <taxon>Embryophyta</taxon>
        <taxon>Tracheophyta</taxon>
        <taxon>Spermatophyta</taxon>
        <taxon>Magnoliopsida</taxon>
        <taxon>Liliopsida</taxon>
        <taxon>Asparagales</taxon>
        <taxon>Orchidaceae</taxon>
        <taxon>Epidendroideae</taxon>
        <taxon>Malaxideae</taxon>
        <taxon>Dendrobiinae</taxon>
        <taxon>Dendrobium</taxon>
    </lineage>
</organism>
<protein>
    <recommendedName>
        <fullName evidence="3">MADF domain-containing protein</fullName>
    </recommendedName>
</protein>
<name>A0ABD0VK38_DENTH</name>
<sequence length="372" mass="42359">MPYLFIRSSSKQLTRHGRPCSLASTSRYYMATIPRKLFFIAQQLLALDETSGVKKIGSSLVIIPLKLFFIAQQSLSLDETSSMKKIGSRMKRFLKGKTAQQSSANKGDIMDDLDVKLGNTNKSVLRTPRLPDQHNEVFRELLLEQYLCGNINDGILRRDMWKELVCTLNRRVERNYSESTAQIRFKNMKADFCVDNLKLAKFRRNPFHQYDIFEKICGDNIVVGTLARSSRRMNNITQDGVTGEEVEEDVFLSGNGVNFIETDLQTNQILDGENTEESPCILMSHSKRSSDDDISKSRRPSRRAEKEKLSCILDKHCGKTDKIIEKIDKICPFTTTQCLAKLGSIENILMEAIIVVHEALFDCNDHKIALMT</sequence>